<evidence type="ECO:0000313" key="9">
    <source>
        <dbReference type="Proteomes" id="UP000223749"/>
    </source>
</evidence>
<dbReference type="PROSITE" id="PS00137">
    <property type="entry name" value="SUBTILASE_HIS"/>
    <property type="match status" value="1"/>
</dbReference>
<evidence type="ECO:0000256" key="4">
    <source>
        <dbReference type="ARBA" id="ARBA00022825"/>
    </source>
</evidence>
<dbReference type="AlphaFoldDB" id="A0A2D1U898"/>
<evidence type="ECO:0000256" key="2">
    <source>
        <dbReference type="ARBA" id="ARBA00022670"/>
    </source>
</evidence>
<organism evidence="8 9">
    <name type="scientific">Pedobacter ginsengisoli</name>
    <dbReference type="NCBI Taxonomy" id="363852"/>
    <lineage>
        <taxon>Bacteria</taxon>
        <taxon>Pseudomonadati</taxon>
        <taxon>Bacteroidota</taxon>
        <taxon>Sphingobacteriia</taxon>
        <taxon>Sphingobacteriales</taxon>
        <taxon>Sphingobacteriaceae</taxon>
        <taxon>Pedobacter</taxon>
    </lineage>
</organism>
<dbReference type="CDD" id="cd07483">
    <property type="entry name" value="Peptidases_S8_Subtilisin_Novo-like"/>
    <property type="match status" value="1"/>
</dbReference>
<accession>A0A2D1U898</accession>
<dbReference type="InterPro" id="IPR036852">
    <property type="entry name" value="Peptidase_S8/S53_dom_sf"/>
</dbReference>
<comment type="similarity">
    <text evidence="1 5">Belongs to the peptidase S8 family.</text>
</comment>
<dbReference type="InterPro" id="IPR023828">
    <property type="entry name" value="Peptidase_S8_Ser-AS"/>
</dbReference>
<evidence type="ECO:0000259" key="7">
    <source>
        <dbReference type="Pfam" id="PF00082"/>
    </source>
</evidence>
<feature type="coiled-coil region" evidence="6">
    <location>
        <begin position="154"/>
        <end position="181"/>
    </location>
</feature>
<dbReference type="InterPro" id="IPR015500">
    <property type="entry name" value="Peptidase_S8_subtilisin-rel"/>
</dbReference>
<proteinExistence type="inferred from homology"/>
<dbReference type="GO" id="GO:0005615">
    <property type="term" value="C:extracellular space"/>
    <property type="evidence" value="ECO:0007669"/>
    <property type="project" value="TreeGrafter"/>
</dbReference>
<dbReference type="PROSITE" id="PS00138">
    <property type="entry name" value="SUBTILASE_SER"/>
    <property type="match status" value="1"/>
</dbReference>
<dbReference type="GO" id="GO:0004252">
    <property type="term" value="F:serine-type endopeptidase activity"/>
    <property type="evidence" value="ECO:0007669"/>
    <property type="project" value="UniProtKB-UniRule"/>
</dbReference>
<feature type="active site" description="Charge relay system" evidence="5">
    <location>
        <position position="70"/>
    </location>
</feature>
<dbReference type="KEGG" id="pgs:CPT03_15950"/>
<dbReference type="Gene3D" id="3.40.50.200">
    <property type="entry name" value="Peptidase S8/S53 domain"/>
    <property type="match status" value="2"/>
</dbReference>
<dbReference type="Proteomes" id="UP000223749">
    <property type="component" value="Chromosome"/>
</dbReference>
<evidence type="ECO:0000256" key="5">
    <source>
        <dbReference type="PROSITE-ProRule" id="PRU01240"/>
    </source>
</evidence>
<dbReference type="InterPro" id="IPR034080">
    <property type="entry name" value="Protease_P7-like_dom"/>
</dbReference>
<keyword evidence="2 5" id="KW-0645">Protease</keyword>
<dbReference type="SUPFAM" id="SSF52743">
    <property type="entry name" value="Subtilisin-like"/>
    <property type="match status" value="1"/>
</dbReference>
<keyword evidence="9" id="KW-1185">Reference proteome</keyword>
<keyword evidence="3 5" id="KW-0378">Hydrolase</keyword>
<feature type="active site" description="Charge relay system" evidence="5">
    <location>
        <position position="285"/>
    </location>
</feature>
<evidence type="ECO:0000256" key="3">
    <source>
        <dbReference type="ARBA" id="ARBA00022801"/>
    </source>
</evidence>
<protein>
    <submittedName>
        <fullName evidence="8">Peptidase S8</fullName>
    </submittedName>
</protein>
<feature type="active site" description="Charge relay system" evidence="5">
    <location>
        <position position="454"/>
    </location>
</feature>
<evidence type="ECO:0000256" key="6">
    <source>
        <dbReference type="SAM" id="Coils"/>
    </source>
</evidence>
<dbReference type="PRINTS" id="PR00723">
    <property type="entry name" value="SUBTILISIN"/>
</dbReference>
<gene>
    <name evidence="8" type="ORF">CPT03_15950</name>
</gene>
<dbReference type="InterPro" id="IPR000209">
    <property type="entry name" value="Peptidase_S8/S53_dom"/>
</dbReference>
<feature type="domain" description="Peptidase S8/S53" evidence="7">
    <location>
        <begin position="62"/>
        <end position="489"/>
    </location>
</feature>
<evidence type="ECO:0000313" key="8">
    <source>
        <dbReference type="EMBL" id="ATP57845.1"/>
    </source>
</evidence>
<dbReference type="Pfam" id="PF00082">
    <property type="entry name" value="Peptidase_S8"/>
    <property type="match status" value="1"/>
</dbReference>
<dbReference type="PANTHER" id="PTHR43806">
    <property type="entry name" value="PEPTIDASE S8"/>
    <property type="match status" value="1"/>
</dbReference>
<name>A0A2D1U898_9SPHI</name>
<dbReference type="OrthoDB" id="9798386at2"/>
<dbReference type="PROSITE" id="PS51892">
    <property type="entry name" value="SUBTILASE"/>
    <property type="match status" value="1"/>
</dbReference>
<dbReference type="PANTHER" id="PTHR43806:SF11">
    <property type="entry name" value="CEREVISIN-RELATED"/>
    <property type="match status" value="1"/>
</dbReference>
<dbReference type="InterPro" id="IPR022398">
    <property type="entry name" value="Peptidase_S8_His-AS"/>
</dbReference>
<keyword evidence="4 5" id="KW-0720">Serine protease</keyword>
<dbReference type="InterPro" id="IPR050131">
    <property type="entry name" value="Peptidase_S8_subtilisin-like"/>
</dbReference>
<sequence length="533" mass="58099">MIKKNLSNFSSRILGMSLLAIIPFMSFAQKSNWQNLDLKADSTFGISTERAYNELLKGKKSTKVIVAVLDGGVDINHEDLKSVIWINKKEKVGNGKDDDKNGYTDDINGWNFLGSAKGSINYETLELTRLVRRDSAKFGKADATSVPASDLTAFEAYQKNKAELDKELAEAKEGLENYSAIKSAIDDLVKKLGKDKPTLEDIEGFKPTSDIETNVQRVLSQQLKNATFDEFYTDQILAGYEHFKSQVDYNLNLDYDPRSIVGDDPNNSKEKFYGNNDVAGPDARHGSHVAGIIGAVRKNNLGVDGVADNIAIMAVRSTPNGDERDKDVANSIRYAVDNGAKVINMSFGKSYSWDKAIVDDAVKYAVSKDVVIVHAAGNDNENLEVANNFPNPNYEKGGTAASWITVGASGPKNDETIKASFSNYGKNTVDVFAPGVDINSTIPGSKYEKLNGTSMASPVVAGLAALIRSYYPKLTAVEVKDIIMKSVVKVEQSVIIKDENDDTNKTVPFADLCVTGGIVNAYNALKLASEYKK</sequence>
<keyword evidence="6" id="KW-0175">Coiled coil</keyword>
<dbReference type="EMBL" id="CP024091">
    <property type="protein sequence ID" value="ATP57845.1"/>
    <property type="molecule type" value="Genomic_DNA"/>
</dbReference>
<dbReference type="RefSeq" id="WP_099439757.1">
    <property type="nucleotide sequence ID" value="NZ_CP024091.1"/>
</dbReference>
<evidence type="ECO:0000256" key="1">
    <source>
        <dbReference type="ARBA" id="ARBA00011073"/>
    </source>
</evidence>
<reference evidence="8 9" key="1">
    <citation type="submission" date="2017-10" db="EMBL/GenBank/DDBJ databases">
        <title>Whole genome of Pedobacter ginsengisoli T01R-27 isolated from tomato rhizosphere.</title>
        <authorList>
            <person name="Weon H.-Y."/>
            <person name="Lee S.A."/>
            <person name="Sang M.K."/>
            <person name="Song J."/>
        </authorList>
    </citation>
    <scope>NUCLEOTIDE SEQUENCE [LARGE SCALE GENOMIC DNA]</scope>
    <source>
        <strain evidence="8 9">T01R-27</strain>
    </source>
</reference>
<dbReference type="GO" id="GO:0006508">
    <property type="term" value="P:proteolysis"/>
    <property type="evidence" value="ECO:0007669"/>
    <property type="project" value="UniProtKB-KW"/>
</dbReference>